<name>A0A9D1CX24_9FIRM</name>
<dbReference type="InterPro" id="IPR013096">
    <property type="entry name" value="Cupin_2"/>
</dbReference>
<proteinExistence type="predicted"/>
<evidence type="ECO:0000313" key="3">
    <source>
        <dbReference type="Proteomes" id="UP000824260"/>
    </source>
</evidence>
<dbReference type="SUPFAM" id="SSF51182">
    <property type="entry name" value="RmlC-like cupins"/>
    <property type="match status" value="1"/>
</dbReference>
<protein>
    <submittedName>
        <fullName evidence="2">Cupin domain-containing protein</fullName>
    </submittedName>
</protein>
<feature type="domain" description="Cupin type-2" evidence="1">
    <location>
        <begin position="29"/>
        <end position="79"/>
    </location>
</feature>
<sequence length="365" mass="40393">MALRQDFEQVFFDNTIPVKVLVQRLSTYKLHWHPQEELIYVARGSICVHIEGETYILREGEMLYIVGDQLHSINKTDDDNLLVAIQFDADFFSMLPAIKSSAFRCSAFLQDQAETPEDFQGLRDAIRHPNLQPAVGIRGGGAPFRLRIAAEAVPGALVAGVVLAARAGHAVLIAVRGQEGQVVIGRRLARFGIQKADVRQARAVCYHQNGVALRPRLHHELPVGVACHIPLRNRRSVVENQEGRGCVHPHRIHAAEIKAVLYGSLCRRRRRISDRPRVNLLPVDPAGAGRLLASAVRGGALYKHFPFVRVRGRGAGRGDLCCIAASVPEYHVERLICRSLVVFPTQVQAHATEGVSVVSHFEFPP</sequence>
<dbReference type="InterPro" id="IPR011051">
    <property type="entry name" value="RmlC_Cupin_sf"/>
</dbReference>
<evidence type="ECO:0000259" key="1">
    <source>
        <dbReference type="Pfam" id="PF07883"/>
    </source>
</evidence>
<comment type="caution">
    <text evidence="2">The sequence shown here is derived from an EMBL/GenBank/DDBJ whole genome shotgun (WGS) entry which is preliminary data.</text>
</comment>
<dbReference type="EMBL" id="DVFZ01000096">
    <property type="protein sequence ID" value="HIQ83376.1"/>
    <property type="molecule type" value="Genomic_DNA"/>
</dbReference>
<dbReference type="AlphaFoldDB" id="A0A9D1CX24"/>
<dbReference type="Proteomes" id="UP000824260">
    <property type="component" value="Unassembled WGS sequence"/>
</dbReference>
<evidence type="ECO:0000313" key="2">
    <source>
        <dbReference type="EMBL" id="HIQ83376.1"/>
    </source>
</evidence>
<dbReference type="InterPro" id="IPR014710">
    <property type="entry name" value="RmlC-like_jellyroll"/>
</dbReference>
<dbReference type="Gene3D" id="2.60.120.10">
    <property type="entry name" value="Jelly Rolls"/>
    <property type="match status" value="1"/>
</dbReference>
<reference evidence="2" key="2">
    <citation type="journal article" date="2021" name="PeerJ">
        <title>Extensive microbial diversity within the chicken gut microbiome revealed by metagenomics and culture.</title>
        <authorList>
            <person name="Gilroy R."/>
            <person name="Ravi A."/>
            <person name="Getino M."/>
            <person name="Pursley I."/>
            <person name="Horton D.L."/>
            <person name="Alikhan N.F."/>
            <person name="Baker D."/>
            <person name="Gharbi K."/>
            <person name="Hall N."/>
            <person name="Watson M."/>
            <person name="Adriaenssens E.M."/>
            <person name="Foster-Nyarko E."/>
            <person name="Jarju S."/>
            <person name="Secka A."/>
            <person name="Antonio M."/>
            <person name="Oren A."/>
            <person name="Chaudhuri R.R."/>
            <person name="La Ragione R."/>
            <person name="Hildebrand F."/>
            <person name="Pallen M.J."/>
        </authorList>
    </citation>
    <scope>NUCLEOTIDE SEQUENCE</scope>
    <source>
        <strain evidence="2">ChiSjej6B24-2974</strain>
    </source>
</reference>
<organism evidence="2 3">
    <name type="scientific">Candidatus Pullichristensenella stercorigallinarum</name>
    <dbReference type="NCBI Taxonomy" id="2840909"/>
    <lineage>
        <taxon>Bacteria</taxon>
        <taxon>Bacillati</taxon>
        <taxon>Bacillota</taxon>
        <taxon>Clostridia</taxon>
        <taxon>Candidatus Pullichristensenella</taxon>
    </lineage>
</organism>
<accession>A0A9D1CX24</accession>
<dbReference type="Pfam" id="PF07883">
    <property type="entry name" value="Cupin_2"/>
    <property type="match status" value="1"/>
</dbReference>
<reference evidence="2" key="1">
    <citation type="submission" date="2020-10" db="EMBL/GenBank/DDBJ databases">
        <authorList>
            <person name="Gilroy R."/>
        </authorList>
    </citation>
    <scope>NUCLEOTIDE SEQUENCE</scope>
    <source>
        <strain evidence="2">ChiSjej6B24-2974</strain>
    </source>
</reference>
<gene>
    <name evidence="2" type="ORF">IAA52_09790</name>
</gene>